<name>A0A0D2ADL1_EXOME</name>
<dbReference type="GO" id="GO:0140042">
    <property type="term" value="P:lipid droplet formation"/>
    <property type="evidence" value="ECO:0007669"/>
    <property type="project" value="UniProtKB-ARBA"/>
</dbReference>
<dbReference type="InterPro" id="IPR009617">
    <property type="entry name" value="Seipin"/>
</dbReference>
<gene>
    <name evidence="9" type="ORF">PV10_00783</name>
</gene>
<dbReference type="HOGENOM" id="CLU_043048_0_0_1"/>
<feature type="region of interest" description="Disordered" evidence="7">
    <location>
        <begin position="305"/>
        <end position="437"/>
    </location>
</feature>
<dbReference type="Proteomes" id="UP000054302">
    <property type="component" value="Unassembled WGS sequence"/>
</dbReference>
<keyword evidence="2 8" id="KW-0812">Transmembrane</keyword>
<dbReference type="OrthoDB" id="3990054at2759"/>
<accession>A0A0D2ADL1</accession>
<evidence type="ECO:0000256" key="5">
    <source>
        <dbReference type="ARBA" id="ARBA00023098"/>
    </source>
</evidence>
<evidence type="ECO:0000256" key="3">
    <source>
        <dbReference type="ARBA" id="ARBA00022824"/>
    </source>
</evidence>
<evidence type="ECO:0000256" key="8">
    <source>
        <dbReference type="SAM" id="Phobius"/>
    </source>
</evidence>
<feature type="transmembrane region" description="Helical" evidence="8">
    <location>
        <begin position="253"/>
        <end position="278"/>
    </location>
</feature>
<evidence type="ECO:0008006" key="11">
    <source>
        <dbReference type="Google" id="ProtNLM"/>
    </source>
</evidence>
<dbReference type="GO" id="GO:0005789">
    <property type="term" value="C:endoplasmic reticulum membrane"/>
    <property type="evidence" value="ECO:0007669"/>
    <property type="project" value="UniProtKB-SubCell"/>
</dbReference>
<comment type="subcellular location">
    <subcellularLocation>
        <location evidence="1">Endoplasmic reticulum membrane</location>
        <topology evidence="1">Multi-pass membrane protein</topology>
    </subcellularLocation>
</comment>
<dbReference type="STRING" id="212818.A0A0D2ADL1"/>
<feature type="compositionally biased region" description="Low complexity" evidence="7">
    <location>
        <begin position="371"/>
        <end position="383"/>
    </location>
</feature>
<feature type="compositionally biased region" description="Acidic residues" evidence="7">
    <location>
        <begin position="386"/>
        <end position="398"/>
    </location>
</feature>
<protein>
    <recommendedName>
        <fullName evidence="11">Seipin</fullName>
    </recommendedName>
</protein>
<feature type="transmembrane region" description="Helical" evidence="8">
    <location>
        <begin position="38"/>
        <end position="65"/>
    </location>
</feature>
<dbReference type="CDD" id="cd23995">
    <property type="entry name" value="Seipin_BSCL2_like"/>
    <property type="match status" value="1"/>
</dbReference>
<evidence type="ECO:0000256" key="4">
    <source>
        <dbReference type="ARBA" id="ARBA00022989"/>
    </source>
</evidence>
<dbReference type="GeneID" id="27318628"/>
<dbReference type="AlphaFoldDB" id="A0A0D2ADL1"/>
<evidence type="ECO:0000313" key="10">
    <source>
        <dbReference type="Proteomes" id="UP000054302"/>
    </source>
</evidence>
<dbReference type="VEuPathDB" id="FungiDB:PV10_00783"/>
<evidence type="ECO:0000256" key="7">
    <source>
        <dbReference type="SAM" id="MobiDB-lite"/>
    </source>
</evidence>
<keyword evidence="3" id="KW-0256">Endoplasmic reticulum</keyword>
<feature type="compositionally biased region" description="Basic and acidic residues" evidence="7">
    <location>
        <begin position="320"/>
        <end position="330"/>
    </location>
</feature>
<dbReference type="Pfam" id="PF06775">
    <property type="entry name" value="Seipin"/>
    <property type="match status" value="1"/>
</dbReference>
<dbReference type="GO" id="GO:0006629">
    <property type="term" value="P:lipid metabolic process"/>
    <property type="evidence" value="ECO:0007669"/>
    <property type="project" value="UniProtKB-KW"/>
</dbReference>
<evidence type="ECO:0000256" key="6">
    <source>
        <dbReference type="ARBA" id="ARBA00023136"/>
    </source>
</evidence>
<keyword evidence="10" id="KW-1185">Reference proteome</keyword>
<sequence length="437" mass="48549">MADTYEEEPETGESLLQWAWDLALTPVRMITSPTAIKAYLSVILFLTTSTILLTISSTAYGFFYYNYIPQIDLERVLYLQYGTGHSPYAVVELDTSALISQQAYDVELVLDMPRTVNNLDAGNFMLDLSLLGPGVNVKNVPDPVSSWLANITDNNVLYHSRRPAILPYSSPLVSLSHTVLHLPWHLMNFRDLDSSRLQIPMFELLTFPRGSRNVPTHARLQVQATTSLQVYHSKLTFRAKFQGLRYLIYNYRLTAFAIFTTLFYSVSLTTMAVAWAVISSLMTNVTDKPGGGLLIGGGRGGGRGGLLLKDENSLSQDPSGKSEHDSDSTQKRRRIKTEDEAESWISSFPGMTTAAPPPEDAPSAVKTEFEPPQSQQPPLSASQGEIADDEDDDDEEIMFEQRGRAFEADSGIGTSMESEHTRSGLTRRRSSRSVNNQ</sequence>
<reference evidence="9 10" key="1">
    <citation type="submission" date="2015-01" db="EMBL/GenBank/DDBJ databases">
        <title>The Genome Sequence of Exophiala mesophila CBS40295.</title>
        <authorList>
            <consortium name="The Broad Institute Genomics Platform"/>
            <person name="Cuomo C."/>
            <person name="de Hoog S."/>
            <person name="Gorbushina A."/>
            <person name="Stielow B."/>
            <person name="Teixiera M."/>
            <person name="Abouelleil A."/>
            <person name="Chapman S.B."/>
            <person name="Priest M."/>
            <person name="Young S.K."/>
            <person name="Wortman J."/>
            <person name="Nusbaum C."/>
            <person name="Birren B."/>
        </authorList>
    </citation>
    <scope>NUCLEOTIDE SEQUENCE [LARGE SCALE GENOMIC DNA]</scope>
    <source>
        <strain evidence="9 10">CBS 40295</strain>
    </source>
</reference>
<evidence type="ECO:0000313" key="9">
    <source>
        <dbReference type="EMBL" id="KIV96973.1"/>
    </source>
</evidence>
<keyword evidence="6 8" id="KW-0472">Membrane</keyword>
<keyword evidence="4 8" id="KW-1133">Transmembrane helix</keyword>
<dbReference type="OMA" id="MESEHTR"/>
<dbReference type="PANTHER" id="PTHR21212:SF0">
    <property type="entry name" value="SEIPIN"/>
    <property type="match status" value="1"/>
</dbReference>
<proteinExistence type="predicted"/>
<evidence type="ECO:0000256" key="2">
    <source>
        <dbReference type="ARBA" id="ARBA00022692"/>
    </source>
</evidence>
<organism evidence="9 10">
    <name type="scientific">Exophiala mesophila</name>
    <name type="common">Black yeast-like fungus</name>
    <dbReference type="NCBI Taxonomy" id="212818"/>
    <lineage>
        <taxon>Eukaryota</taxon>
        <taxon>Fungi</taxon>
        <taxon>Dikarya</taxon>
        <taxon>Ascomycota</taxon>
        <taxon>Pezizomycotina</taxon>
        <taxon>Eurotiomycetes</taxon>
        <taxon>Chaetothyriomycetidae</taxon>
        <taxon>Chaetothyriales</taxon>
        <taxon>Herpotrichiellaceae</taxon>
        <taxon>Exophiala</taxon>
    </lineage>
</organism>
<evidence type="ECO:0000256" key="1">
    <source>
        <dbReference type="ARBA" id="ARBA00004477"/>
    </source>
</evidence>
<dbReference type="EMBL" id="KN847520">
    <property type="protein sequence ID" value="KIV96973.1"/>
    <property type="molecule type" value="Genomic_DNA"/>
</dbReference>
<dbReference type="RefSeq" id="XP_016228547.1">
    <property type="nucleotide sequence ID" value="XM_016364898.1"/>
</dbReference>
<dbReference type="PANTHER" id="PTHR21212">
    <property type="entry name" value="BERNARDINELLI-SEIP CONGENITAL LIPODYSTROPHY 2 HOMOLOG BSCL2 PROTEIN"/>
    <property type="match status" value="1"/>
</dbReference>
<keyword evidence="5" id="KW-0443">Lipid metabolism</keyword>